<dbReference type="RefSeq" id="WP_069151454.1">
    <property type="nucleotide sequence ID" value="NZ_DAWDRA010000226.1"/>
</dbReference>
<dbReference type="Gene3D" id="3.40.630.30">
    <property type="match status" value="1"/>
</dbReference>
<dbReference type="PANTHER" id="PTHR43328:SF1">
    <property type="entry name" value="N-ACETYLTRANSFERASE DOMAIN-CONTAINING PROTEIN"/>
    <property type="match status" value="1"/>
</dbReference>
<evidence type="ECO:0000313" key="3">
    <source>
        <dbReference type="EMBL" id="ODR46640.1"/>
    </source>
</evidence>
<organism evidence="2 5">
    <name type="scientific">Eisenbergiella tayi</name>
    <dbReference type="NCBI Taxonomy" id="1432052"/>
    <lineage>
        <taxon>Bacteria</taxon>
        <taxon>Bacillati</taxon>
        <taxon>Bacillota</taxon>
        <taxon>Clostridia</taxon>
        <taxon>Lachnospirales</taxon>
        <taxon>Lachnospiraceae</taxon>
        <taxon>Eisenbergiella</taxon>
    </lineage>
</organism>
<dbReference type="SUPFAM" id="SSF55729">
    <property type="entry name" value="Acyl-CoA N-acyltransferases (Nat)"/>
    <property type="match status" value="1"/>
</dbReference>
<dbReference type="EC" id="2.3.1.-" evidence="2"/>
<keyword evidence="2" id="KW-0012">Acyltransferase</keyword>
<dbReference type="Proteomes" id="UP000094869">
    <property type="component" value="Unassembled WGS sequence"/>
</dbReference>
<dbReference type="OrthoDB" id="9785602at2"/>
<reference evidence="4 7" key="2">
    <citation type="submission" date="2016-08" db="EMBL/GenBank/DDBJ databases">
        <title>Characterization of Isolates of Eisenbergiella tayi Derived from Blood Cultures, Using Whole Genome Sequencing.</title>
        <authorList>
            <person name="Bernier A.-M."/>
            <person name="Burdz T."/>
            <person name="Wiebe D."/>
            <person name="Bernard K."/>
        </authorList>
    </citation>
    <scope>NUCLEOTIDE SEQUENCE [LARGE SCALE GENOMIC DNA]</scope>
    <source>
        <strain evidence="4 7">NML120146</strain>
    </source>
</reference>
<reference evidence="2 5" key="1">
    <citation type="submission" date="2016-07" db="EMBL/GenBank/DDBJ databases">
        <title>Characterization of isolates of Eisenbergiella tayi derived from blood cultures, using whole genome sequencing.</title>
        <authorList>
            <person name="Burdz T."/>
            <person name="Wiebe D."/>
            <person name="Huynh C."/>
            <person name="Bernard K."/>
        </authorList>
    </citation>
    <scope>NUCLEOTIDE SEQUENCE [LARGE SCALE GENOMIC DNA]</scope>
    <source>
        <strain evidence="2 5">NML 110608</strain>
    </source>
</reference>
<dbReference type="PATRIC" id="fig|1432052.4.peg.1065"/>
<evidence type="ECO:0000313" key="7">
    <source>
        <dbReference type="Proteomes" id="UP000094869"/>
    </source>
</evidence>
<dbReference type="EMBL" id="MEHA01000023">
    <property type="protein sequence ID" value="ODR46640.1"/>
    <property type="molecule type" value="Genomic_DNA"/>
</dbReference>
<evidence type="ECO:0000313" key="4">
    <source>
        <dbReference type="EMBL" id="ODR56932.1"/>
    </source>
</evidence>
<keyword evidence="2" id="KW-0808">Transferase</keyword>
<evidence type="ECO:0000313" key="6">
    <source>
        <dbReference type="Proteomes" id="UP000094271"/>
    </source>
</evidence>
<reference evidence="3 6" key="3">
    <citation type="submission" date="2016-08" db="EMBL/GenBank/DDBJ databases">
        <authorList>
            <person name="Seilhamer J.J."/>
        </authorList>
    </citation>
    <scope>NUCLEOTIDE SEQUENCE [LARGE SCALE GENOMIC DNA]</scope>
    <source>
        <strain evidence="3 6">NML150140-1</strain>
    </source>
</reference>
<dbReference type="InterPro" id="IPR016181">
    <property type="entry name" value="Acyl_CoA_acyltransferase"/>
</dbReference>
<dbReference type="EMBL" id="MEHD01000022">
    <property type="protein sequence ID" value="ODR56932.1"/>
    <property type="molecule type" value="Genomic_DNA"/>
</dbReference>
<feature type="domain" description="N-acetyltransferase" evidence="1">
    <location>
        <begin position="11"/>
        <end position="168"/>
    </location>
</feature>
<sequence length="168" mass="19283">MDFILEEWKEDHIAGVAKYANNEKIAGRLRDSFPYPYTEEDAQWFVGDCMEKEGKTQLSRAIVVDGEAVGSIAVMLKDDVYCKSAELGYWLGEPFWRKGIMTRAVQQMCEEAFRRYKLVRIYAEPFSTNLASRGVLEKAGFQLEGIKRKSIFKNGCIQDSYLYAVIHV</sequence>
<dbReference type="GO" id="GO:0016747">
    <property type="term" value="F:acyltransferase activity, transferring groups other than amino-acyl groups"/>
    <property type="evidence" value="ECO:0007669"/>
    <property type="project" value="InterPro"/>
</dbReference>
<evidence type="ECO:0000313" key="5">
    <source>
        <dbReference type="Proteomes" id="UP000094067"/>
    </source>
</evidence>
<dbReference type="EMBL" id="MCGH01000002">
    <property type="protein sequence ID" value="ODM05065.1"/>
    <property type="molecule type" value="Genomic_DNA"/>
</dbReference>
<comment type="caution">
    <text evidence="2">The sequence shown here is derived from an EMBL/GenBank/DDBJ whole genome shotgun (WGS) entry which is preliminary data.</text>
</comment>
<protein>
    <submittedName>
        <fullName evidence="3">GNAT family N-acetyltransferase</fullName>
    </submittedName>
    <submittedName>
        <fullName evidence="2">Putative ribosomal N-acetyltransferase YdaF</fullName>
        <ecNumber evidence="2">2.3.1.-</ecNumber>
    </submittedName>
</protein>
<dbReference type="AlphaFoldDB" id="A0A1E3A8G5"/>
<dbReference type="Pfam" id="PF13302">
    <property type="entry name" value="Acetyltransf_3"/>
    <property type="match status" value="1"/>
</dbReference>
<dbReference type="InterPro" id="IPR000182">
    <property type="entry name" value="GNAT_dom"/>
</dbReference>
<name>A0A1E3A8G5_9FIRM</name>
<dbReference type="Proteomes" id="UP000094067">
    <property type="component" value="Unassembled WGS sequence"/>
</dbReference>
<evidence type="ECO:0000313" key="2">
    <source>
        <dbReference type="EMBL" id="ODM05065.1"/>
    </source>
</evidence>
<keyword evidence="7" id="KW-1185">Reference proteome</keyword>
<dbReference type="PANTHER" id="PTHR43328">
    <property type="entry name" value="ACETYLTRANSFERASE-RELATED"/>
    <property type="match status" value="1"/>
</dbReference>
<proteinExistence type="predicted"/>
<dbReference type="PROSITE" id="PS51186">
    <property type="entry name" value="GNAT"/>
    <property type="match status" value="1"/>
</dbReference>
<evidence type="ECO:0000259" key="1">
    <source>
        <dbReference type="PROSITE" id="PS51186"/>
    </source>
</evidence>
<gene>
    <name evidence="2" type="primary">ydaF_1</name>
    <name evidence="3" type="ORF">BEI59_24425</name>
    <name evidence="2" type="ORF">BEI61_00948</name>
    <name evidence="4" type="ORF">BEI63_12175</name>
</gene>
<accession>A0A1E3A8G5</accession>
<dbReference type="Proteomes" id="UP000094271">
    <property type="component" value="Unassembled WGS sequence"/>
</dbReference>